<dbReference type="EMBL" id="JQCQ01000009">
    <property type="protein sequence ID" value="KRO25461.1"/>
    <property type="molecule type" value="Genomic_DNA"/>
</dbReference>
<dbReference type="Proteomes" id="UP000051249">
    <property type="component" value="Unassembled WGS sequence"/>
</dbReference>
<name>A0A0R2NI39_9LACO</name>
<accession>A0A0R2NI39</accession>
<protein>
    <submittedName>
        <fullName evidence="1">Uncharacterized protein</fullName>
    </submittedName>
</protein>
<sequence>MIQIPKDMVELRIRLEQLKELGDNSSEEDVIKDAVSDNAQGFLDEALEGHYYSCKLDGDTITVYGMIDEPVGTIKSTSGSFVDDFKNDAASLLLKLDTEVNKIVRNS</sequence>
<organism evidence="1 2">
    <name type="scientific">Pediococcus argentinicus</name>
    <dbReference type="NCBI Taxonomy" id="480391"/>
    <lineage>
        <taxon>Bacteria</taxon>
        <taxon>Bacillati</taxon>
        <taxon>Bacillota</taxon>
        <taxon>Bacilli</taxon>
        <taxon>Lactobacillales</taxon>
        <taxon>Lactobacillaceae</taxon>
        <taxon>Pediococcus</taxon>
    </lineage>
</organism>
<dbReference type="OrthoDB" id="2248271at2"/>
<keyword evidence="2" id="KW-1185">Reference proteome</keyword>
<proteinExistence type="predicted"/>
<reference evidence="1 2" key="1">
    <citation type="journal article" date="2015" name="Genome Announc.">
        <title>Expanding the biotechnology potential of lactobacilli through comparative genomics of 213 strains and associated genera.</title>
        <authorList>
            <person name="Sun Z."/>
            <person name="Harris H.M."/>
            <person name="McCann A."/>
            <person name="Guo C."/>
            <person name="Argimon S."/>
            <person name="Zhang W."/>
            <person name="Yang X."/>
            <person name="Jeffery I.B."/>
            <person name="Cooney J.C."/>
            <person name="Kagawa T.F."/>
            <person name="Liu W."/>
            <person name="Song Y."/>
            <person name="Salvetti E."/>
            <person name="Wrobel A."/>
            <person name="Rasinkangas P."/>
            <person name="Parkhill J."/>
            <person name="Rea M.C."/>
            <person name="O'Sullivan O."/>
            <person name="Ritari J."/>
            <person name="Douillard F.P."/>
            <person name="Paul Ross R."/>
            <person name="Yang R."/>
            <person name="Briner A.E."/>
            <person name="Felis G.E."/>
            <person name="de Vos W.M."/>
            <person name="Barrangou R."/>
            <person name="Klaenhammer T.R."/>
            <person name="Caufield P.W."/>
            <person name="Cui Y."/>
            <person name="Zhang H."/>
            <person name="O'Toole P.W."/>
        </authorList>
    </citation>
    <scope>NUCLEOTIDE SEQUENCE [LARGE SCALE GENOMIC DNA]</scope>
    <source>
        <strain evidence="1 2">DSM 23026</strain>
    </source>
</reference>
<gene>
    <name evidence="1" type="ORF">IV88_GL001711</name>
</gene>
<evidence type="ECO:0000313" key="2">
    <source>
        <dbReference type="Proteomes" id="UP000051249"/>
    </source>
</evidence>
<comment type="caution">
    <text evidence="1">The sequence shown here is derived from an EMBL/GenBank/DDBJ whole genome shotgun (WGS) entry which is preliminary data.</text>
</comment>
<dbReference type="AlphaFoldDB" id="A0A0R2NI39"/>
<dbReference type="RefSeq" id="WP_057798712.1">
    <property type="nucleotide sequence ID" value="NZ_BJZZ01000008.1"/>
</dbReference>
<dbReference type="PATRIC" id="fig|480391.4.peg.1757"/>
<evidence type="ECO:0000313" key="1">
    <source>
        <dbReference type="EMBL" id="KRO25461.1"/>
    </source>
</evidence>